<dbReference type="OrthoDB" id="7997353at2"/>
<keyword evidence="2" id="KW-1133">Transmembrane helix</keyword>
<keyword evidence="4" id="KW-1185">Reference proteome</keyword>
<dbReference type="RefSeq" id="WP_109893299.1">
    <property type="nucleotide sequence ID" value="NZ_CP029550.1"/>
</dbReference>
<sequence>MADIHANDPHGASSGQAGSGTRRPADGGPGMAQQARETLQDVGDRASDTWDDLSKRGARYYRQGSRAVGEVDGTTATGLLIAGAIGFGLAWLIFGQASRSGDYVARRMSSSSERTR</sequence>
<evidence type="ECO:0000256" key="1">
    <source>
        <dbReference type="SAM" id="MobiDB-lite"/>
    </source>
</evidence>
<evidence type="ECO:0000313" key="4">
    <source>
        <dbReference type="Proteomes" id="UP000245926"/>
    </source>
</evidence>
<protein>
    <submittedName>
        <fullName evidence="3">Uncharacterized protein</fullName>
    </submittedName>
</protein>
<dbReference type="KEGG" id="mets:DK389_23760"/>
<organism evidence="3 4">
    <name type="scientific">Methylobacterium durans</name>
    <dbReference type="NCBI Taxonomy" id="2202825"/>
    <lineage>
        <taxon>Bacteria</taxon>
        <taxon>Pseudomonadati</taxon>
        <taxon>Pseudomonadota</taxon>
        <taxon>Alphaproteobacteria</taxon>
        <taxon>Hyphomicrobiales</taxon>
        <taxon>Methylobacteriaceae</taxon>
        <taxon>Methylobacterium</taxon>
    </lineage>
</organism>
<name>A0A2U8WBX3_9HYPH</name>
<reference evidence="4" key="1">
    <citation type="submission" date="2018-05" db="EMBL/GenBank/DDBJ databases">
        <title>Complete Genome Sequence of Methylobacterium sp. 17SD2-17.</title>
        <authorList>
            <person name="Srinivasan S."/>
        </authorList>
    </citation>
    <scope>NUCLEOTIDE SEQUENCE [LARGE SCALE GENOMIC DNA]</scope>
    <source>
        <strain evidence="4">17SD2-17</strain>
    </source>
</reference>
<keyword evidence="2" id="KW-0812">Transmembrane</keyword>
<proteinExistence type="predicted"/>
<feature type="transmembrane region" description="Helical" evidence="2">
    <location>
        <begin position="75"/>
        <end position="94"/>
    </location>
</feature>
<accession>A0A2U8WBX3</accession>
<gene>
    <name evidence="3" type="ORF">DK389_23760</name>
</gene>
<dbReference type="Proteomes" id="UP000245926">
    <property type="component" value="Chromosome"/>
</dbReference>
<evidence type="ECO:0000256" key="2">
    <source>
        <dbReference type="SAM" id="Phobius"/>
    </source>
</evidence>
<dbReference type="AlphaFoldDB" id="A0A2U8WBX3"/>
<feature type="region of interest" description="Disordered" evidence="1">
    <location>
        <begin position="1"/>
        <end position="55"/>
    </location>
</feature>
<evidence type="ECO:0000313" key="3">
    <source>
        <dbReference type="EMBL" id="AWN42960.1"/>
    </source>
</evidence>
<dbReference type="EMBL" id="CP029550">
    <property type="protein sequence ID" value="AWN42960.1"/>
    <property type="molecule type" value="Genomic_DNA"/>
</dbReference>
<keyword evidence="2" id="KW-0472">Membrane</keyword>
<feature type="compositionally biased region" description="Basic and acidic residues" evidence="1">
    <location>
        <begin position="38"/>
        <end position="55"/>
    </location>
</feature>